<comment type="caution">
    <text evidence="1">The sequence shown here is derived from an EMBL/GenBank/DDBJ whole genome shotgun (WGS) entry which is preliminary data.</text>
</comment>
<proteinExistence type="predicted"/>
<dbReference type="EMBL" id="BAABLM010000012">
    <property type="protein sequence ID" value="GAA4686471.1"/>
    <property type="molecule type" value="Genomic_DNA"/>
</dbReference>
<accession>A0ABP8WD12</accession>
<reference evidence="2" key="1">
    <citation type="journal article" date="2019" name="Int. J. Syst. Evol. Microbiol.">
        <title>The Global Catalogue of Microorganisms (GCM) 10K type strain sequencing project: providing services to taxonomists for standard genome sequencing and annotation.</title>
        <authorList>
            <consortium name="The Broad Institute Genomics Platform"/>
            <consortium name="The Broad Institute Genome Sequencing Center for Infectious Disease"/>
            <person name="Wu L."/>
            <person name="Ma J."/>
        </authorList>
    </citation>
    <scope>NUCLEOTIDE SEQUENCE [LARGE SCALE GENOMIC DNA]</scope>
    <source>
        <strain evidence="2">JCM 18956</strain>
    </source>
</reference>
<evidence type="ECO:0000313" key="2">
    <source>
        <dbReference type="Proteomes" id="UP001501295"/>
    </source>
</evidence>
<gene>
    <name evidence="1" type="ORF">GCM10025780_36400</name>
</gene>
<protein>
    <submittedName>
        <fullName evidence="1">Uncharacterized protein</fullName>
    </submittedName>
</protein>
<sequence>MERYTIRRGDKISFVYSTRWGMTDSGDMGFIEEKPDGFEAFGRGDNPNSIGVFDTVEAAAAALASSF</sequence>
<evidence type="ECO:0000313" key="1">
    <source>
        <dbReference type="EMBL" id="GAA4686471.1"/>
    </source>
</evidence>
<keyword evidence="2" id="KW-1185">Reference proteome</keyword>
<dbReference type="Proteomes" id="UP001501295">
    <property type="component" value="Unassembled WGS sequence"/>
</dbReference>
<organism evidence="1 2">
    <name type="scientific">Frondihabitans cladoniiphilus</name>
    <dbReference type="NCBI Taxonomy" id="715785"/>
    <lineage>
        <taxon>Bacteria</taxon>
        <taxon>Bacillati</taxon>
        <taxon>Actinomycetota</taxon>
        <taxon>Actinomycetes</taxon>
        <taxon>Micrococcales</taxon>
        <taxon>Microbacteriaceae</taxon>
        <taxon>Frondihabitans</taxon>
    </lineage>
</organism>
<name>A0ABP8WD12_9MICO</name>